<protein>
    <submittedName>
        <fullName evidence="2">Putative lytic transglycosidase</fullName>
    </submittedName>
</protein>
<dbReference type="InterPro" id="IPR008258">
    <property type="entry name" value="Transglycosylase_SLT_dom_1"/>
</dbReference>
<evidence type="ECO:0000313" key="2">
    <source>
        <dbReference type="EMBL" id="QQV92116.1"/>
    </source>
</evidence>
<name>A0A7U0GBE6_9CAUD</name>
<accession>A0A7U0GBE6</accession>
<sequence>MPNYFWALVLCVVSVFATSATASVSTNSVGFAKHSDTLYRVSQKTDVKMIDLVTMASIESTMGAGMKNKRSSAKGLFGFTDRTWRTTVKKYGKEYGVKPGTSVKNPRANTLMAVAYMKENKEFLERSLQRQVGINEIYMAHLLGPGGAVKILKARNDRLAVRVAGGAAGNRAFFYTEKGKPRTVAGFKQYVNTVVSNHRKAYKQEVTLYAFQNQLPITIADNHSHR</sequence>
<dbReference type="Pfam" id="PF01464">
    <property type="entry name" value="SLT"/>
    <property type="match status" value="1"/>
</dbReference>
<dbReference type="GO" id="GO:0016798">
    <property type="term" value="F:hydrolase activity, acting on glycosyl bonds"/>
    <property type="evidence" value="ECO:0007669"/>
    <property type="project" value="UniProtKB-KW"/>
</dbReference>
<dbReference type="Gene3D" id="1.10.530.10">
    <property type="match status" value="1"/>
</dbReference>
<keyword evidence="2" id="KW-0378">Hydrolase</keyword>
<dbReference type="EMBL" id="MW394391">
    <property type="protein sequence ID" value="QQV92116.1"/>
    <property type="molecule type" value="Genomic_DNA"/>
</dbReference>
<dbReference type="InterPro" id="IPR023346">
    <property type="entry name" value="Lysozyme-like_dom_sf"/>
</dbReference>
<feature type="domain" description="Transglycosylase SLT" evidence="1">
    <location>
        <begin position="50"/>
        <end position="125"/>
    </location>
</feature>
<evidence type="ECO:0000313" key="3">
    <source>
        <dbReference type="Proteomes" id="UP000596381"/>
    </source>
</evidence>
<proteinExistence type="predicted"/>
<organism evidence="2 3">
    <name type="scientific">Klebsiella phage vB_KpM_FBKp24</name>
    <dbReference type="NCBI Taxonomy" id="2801834"/>
    <lineage>
        <taxon>Viruses</taxon>
        <taxon>Duplodnaviria</taxon>
        <taxon>Heunggongvirae</taxon>
        <taxon>Uroviricota</taxon>
        <taxon>Caudoviricetes</taxon>
        <taxon>Chimalliviridae</taxon>
        <taxon>Maaswegvirus</taxon>
        <taxon>Maaswegvirus Kp24</taxon>
    </lineage>
</organism>
<dbReference type="SUPFAM" id="SSF53955">
    <property type="entry name" value="Lysozyme-like"/>
    <property type="match status" value="1"/>
</dbReference>
<evidence type="ECO:0000259" key="1">
    <source>
        <dbReference type="Pfam" id="PF01464"/>
    </source>
</evidence>
<reference evidence="2 3" key="1">
    <citation type="submission" date="2020-12" db="EMBL/GenBank/DDBJ databases">
        <title>Genomic characterization of four novel bacteriophages infecting Klebsiella pneumoniae.</title>
        <authorList>
            <person name="Estrada Bonilla B."/>
            <person name="Costa A.R."/>
            <person name="van Rossum T."/>
            <person name="Hagedoorn S."/>
            <person name="Wallinga H."/>
            <person name="Xiao M."/>
            <person name="Song W."/>
            <person name="Haas P.-J."/>
            <person name="Nobrega F.L."/>
            <person name="Brouns S.J.J."/>
        </authorList>
    </citation>
    <scope>NUCLEOTIDE SEQUENCE [LARGE SCALE GENOMIC DNA]</scope>
</reference>
<gene>
    <name evidence="2" type="ORF">vBKpMFBKp24_104</name>
</gene>
<dbReference type="Proteomes" id="UP000596381">
    <property type="component" value="Segment"/>
</dbReference>
<keyword evidence="3" id="KW-1185">Reference proteome</keyword>
<keyword evidence="2" id="KW-0326">Glycosidase</keyword>